<dbReference type="GO" id="GO:0005525">
    <property type="term" value="F:GTP binding"/>
    <property type="evidence" value="ECO:0007669"/>
    <property type="project" value="InterPro"/>
</dbReference>
<proteinExistence type="inferred from homology"/>
<accession>C7ZQV3</accession>
<dbReference type="RefSeq" id="XP_003039317.1">
    <property type="nucleotide sequence ID" value="XM_003039271.1"/>
</dbReference>
<dbReference type="VEuPathDB" id="FungiDB:NECHADRAFT_89327"/>
<dbReference type="eggNOG" id="ENOG502QQK6">
    <property type="taxonomic scope" value="Eukaryota"/>
</dbReference>
<dbReference type="InterPro" id="IPR002921">
    <property type="entry name" value="Fungal_lipase-type"/>
</dbReference>
<dbReference type="Proteomes" id="UP000005206">
    <property type="component" value="Unassembled WGS sequence"/>
</dbReference>
<dbReference type="PANTHER" id="PTHR45856:SF25">
    <property type="entry name" value="FUNGAL LIPASE-LIKE DOMAIN-CONTAINING PROTEIN"/>
    <property type="match status" value="1"/>
</dbReference>
<dbReference type="Gene3D" id="3.40.50.1820">
    <property type="entry name" value="alpha/beta hydrolase"/>
    <property type="match status" value="1"/>
</dbReference>
<dbReference type="GO" id="GO:0006629">
    <property type="term" value="P:lipid metabolic process"/>
    <property type="evidence" value="ECO:0007669"/>
    <property type="project" value="InterPro"/>
</dbReference>
<dbReference type="InterPro" id="IPR029058">
    <property type="entry name" value="AB_hydrolase_fold"/>
</dbReference>
<dbReference type="OMA" id="HYFHCVK"/>
<dbReference type="Pfam" id="PF01926">
    <property type="entry name" value="MMR_HSR1"/>
    <property type="match status" value="1"/>
</dbReference>
<comment type="catalytic activity">
    <reaction evidence="2">
        <text>a diacylglycerol + H2O = a monoacylglycerol + a fatty acid + H(+)</text>
        <dbReference type="Rhea" id="RHEA:32731"/>
        <dbReference type="ChEBI" id="CHEBI:15377"/>
        <dbReference type="ChEBI" id="CHEBI:15378"/>
        <dbReference type="ChEBI" id="CHEBI:17408"/>
        <dbReference type="ChEBI" id="CHEBI:18035"/>
        <dbReference type="ChEBI" id="CHEBI:28868"/>
    </reaction>
</comment>
<evidence type="ECO:0000313" key="6">
    <source>
        <dbReference type="EMBL" id="EEU33604.1"/>
    </source>
</evidence>
<dbReference type="Gene3D" id="3.40.50.300">
    <property type="entry name" value="P-loop containing nucleotide triphosphate hydrolases"/>
    <property type="match status" value="1"/>
</dbReference>
<dbReference type="OrthoDB" id="426718at2759"/>
<dbReference type="InParanoid" id="C7ZQV3"/>
<gene>
    <name evidence="6" type="ORF">NECHADRAFT_89327</name>
</gene>
<evidence type="ECO:0000256" key="1">
    <source>
        <dbReference type="ARBA" id="ARBA00043996"/>
    </source>
</evidence>
<dbReference type="CDD" id="cd00882">
    <property type="entry name" value="Ras_like_GTPase"/>
    <property type="match status" value="1"/>
</dbReference>
<dbReference type="HOGENOM" id="CLU_280604_0_0_1"/>
<dbReference type="GeneID" id="9666839"/>
<evidence type="ECO:0000256" key="3">
    <source>
        <dbReference type="ARBA" id="ARBA00048461"/>
    </source>
</evidence>
<protein>
    <recommendedName>
        <fullName evidence="8">Fungal lipase-like domain-containing protein</fullName>
    </recommendedName>
</protein>
<dbReference type="InterPro" id="IPR051218">
    <property type="entry name" value="Sec_MonoDiacylglyc_Lipase"/>
</dbReference>
<dbReference type="KEGG" id="nhe:NECHADRAFT_89327"/>
<dbReference type="AlphaFoldDB" id="C7ZQV3"/>
<dbReference type="InterPro" id="IPR006073">
    <property type="entry name" value="GTP-bd"/>
</dbReference>
<dbReference type="SUPFAM" id="SSF52540">
    <property type="entry name" value="P-loop containing nucleoside triphosphate hydrolases"/>
    <property type="match status" value="1"/>
</dbReference>
<keyword evidence="7" id="KW-1185">Reference proteome</keyword>
<comment type="catalytic activity">
    <reaction evidence="3">
        <text>a monoacylglycerol + H2O = glycerol + a fatty acid + H(+)</text>
        <dbReference type="Rhea" id="RHEA:15245"/>
        <dbReference type="ChEBI" id="CHEBI:15377"/>
        <dbReference type="ChEBI" id="CHEBI:15378"/>
        <dbReference type="ChEBI" id="CHEBI:17408"/>
        <dbReference type="ChEBI" id="CHEBI:17754"/>
        <dbReference type="ChEBI" id="CHEBI:28868"/>
    </reaction>
</comment>
<comment type="similarity">
    <text evidence="1">Belongs to the AB hydrolase superfamily. Lipase family. Class 3 subfamily.</text>
</comment>
<feature type="domain" description="Fungal lipase-type" evidence="4">
    <location>
        <begin position="107"/>
        <end position="243"/>
    </location>
</feature>
<reference evidence="6 7" key="1">
    <citation type="journal article" date="2009" name="PLoS Genet.">
        <title>The genome of Nectria haematococca: contribution of supernumerary chromosomes to gene expansion.</title>
        <authorList>
            <person name="Coleman J.J."/>
            <person name="Rounsley S.D."/>
            <person name="Rodriguez-Carres M."/>
            <person name="Kuo A."/>
            <person name="Wasmann C.C."/>
            <person name="Grimwood J."/>
            <person name="Schmutz J."/>
            <person name="Taga M."/>
            <person name="White G.J."/>
            <person name="Zhou S."/>
            <person name="Schwartz D.C."/>
            <person name="Freitag M."/>
            <person name="Ma L.J."/>
            <person name="Danchin E.G."/>
            <person name="Henrissat B."/>
            <person name="Coutinho P.M."/>
            <person name="Nelson D.R."/>
            <person name="Straney D."/>
            <person name="Napoli C.A."/>
            <person name="Barker B.M."/>
            <person name="Gribskov M."/>
            <person name="Rep M."/>
            <person name="Kroken S."/>
            <person name="Molnar I."/>
            <person name="Rensing C."/>
            <person name="Kennell J.C."/>
            <person name="Zamora J."/>
            <person name="Farman M.L."/>
            <person name="Selker E.U."/>
            <person name="Salamov A."/>
            <person name="Shapiro H."/>
            <person name="Pangilinan J."/>
            <person name="Lindquist E."/>
            <person name="Lamers C."/>
            <person name="Grigoriev I.V."/>
            <person name="Geiser D.M."/>
            <person name="Covert S.F."/>
            <person name="Temporini E."/>
            <person name="Vanetten H.D."/>
        </authorList>
    </citation>
    <scope>NUCLEOTIDE SEQUENCE [LARGE SCALE GENOMIC DNA]</scope>
    <source>
        <strain evidence="7">ATCC MYA-4622 / CBS 123669 / FGSC 9596 / NRRL 45880 / 77-13-4</strain>
    </source>
</reference>
<evidence type="ECO:0000313" key="7">
    <source>
        <dbReference type="Proteomes" id="UP000005206"/>
    </source>
</evidence>
<dbReference type="PANTHER" id="PTHR45856">
    <property type="entry name" value="ALPHA/BETA-HYDROLASES SUPERFAMILY PROTEIN"/>
    <property type="match status" value="1"/>
</dbReference>
<organism evidence="6 7">
    <name type="scientific">Fusarium vanettenii (strain ATCC MYA-4622 / CBS 123669 / FGSC 9596 / NRRL 45880 / 77-13-4)</name>
    <name type="common">Fusarium solani subsp. pisi</name>
    <dbReference type="NCBI Taxonomy" id="660122"/>
    <lineage>
        <taxon>Eukaryota</taxon>
        <taxon>Fungi</taxon>
        <taxon>Dikarya</taxon>
        <taxon>Ascomycota</taxon>
        <taxon>Pezizomycotina</taxon>
        <taxon>Sordariomycetes</taxon>
        <taxon>Hypocreomycetidae</taxon>
        <taxon>Hypocreales</taxon>
        <taxon>Nectriaceae</taxon>
        <taxon>Fusarium</taxon>
        <taxon>Fusarium solani species complex</taxon>
        <taxon>Fusarium vanettenii</taxon>
    </lineage>
</organism>
<evidence type="ECO:0008006" key="8">
    <source>
        <dbReference type="Google" id="ProtNLM"/>
    </source>
</evidence>
<dbReference type="Pfam" id="PF01764">
    <property type="entry name" value="Lipase_3"/>
    <property type="match status" value="1"/>
</dbReference>
<evidence type="ECO:0000256" key="2">
    <source>
        <dbReference type="ARBA" id="ARBA00047591"/>
    </source>
</evidence>
<evidence type="ECO:0000259" key="4">
    <source>
        <dbReference type="Pfam" id="PF01764"/>
    </source>
</evidence>
<feature type="domain" description="G" evidence="5">
    <location>
        <begin position="747"/>
        <end position="860"/>
    </location>
</feature>
<name>C7ZQV3_FUSV7</name>
<dbReference type="EMBL" id="GG699014">
    <property type="protein sequence ID" value="EEU33604.1"/>
    <property type="molecule type" value="Genomic_DNA"/>
</dbReference>
<evidence type="ECO:0000259" key="5">
    <source>
        <dbReference type="Pfam" id="PF01926"/>
    </source>
</evidence>
<sequence>MSVNPNFPLDYIDLNDYEHDATAETKATKALTFLGASALSVLSYEDRSKIADMLQNSNKFELIRRHDVVSYIWPLANGVKSLAEETNSDSQQAPLLAWSNRLQLVFLAFPGTQVAKDVLSDVDVRQVADTERASRFHQGFYQRANEYVPLVTHLVTRFRVVLCGHSLGGAMATIAAYQALDQATRQSIDNTWGDSAVGLSTITFGAPSPMVVESPTTTARPRSRFRRNFHHIINPDDPVPFLASLSVQAIQSMMNKLREVFEALLPSFKAHSDALALIFRLWSIGDDKFAHFGRLYLLGIEGGSEQRYNPIRGGICTIKDEMAVVSVTLDAPLAGYFIPRISFETQIAERDVTGFFCERRIRDDATLKVTIYIMQRGEGRELLEAADNLQEALFIHDSFGYRTRLVVEHLEHASLKDLKMLTTYESIRQAEPITLPAKTRRIARIIDDLVRNANPCLVQKNRAESLANVEVIWGSRRNEGRGMPGGYDNPRDCEEELEELLSLMFTSFDETGENGKRLRHDPEADNPSLRTVHPELRSLEQALKRFSHNLYHRPPNEAERVQLAIEQTKKLLAAVEFCHFVILTQLTAQKDWFFKVKQLNVMGAIASGTSLVTVYTVLARLTLLSGWAGASVGLGVTAVAQGILYTWEWWKVERQAFQSKYDRILKLTTDALGIPYSPFTCSLEFAIQDKLSRVKRWTDEIRTGLGDLTRGILSVGSPEPTTFWARWMFRVEKIAQLRRYIIEKTNIGVMGPTEAGKSELLTTLTGTPQHFFGSGFGSRSRTLEIQSYAPQGKTGVFHDCPGFDDQIDEVRQMARLFQDIFDILIIVLKCDSERSLSTERSIKEIADLLKRRRDPRPFRILLSKVDLVDFNDEEPERFTEAIVDFKRSMVERIRVELEENYVIRSRRVIADASTYRDIVTIDNGALYIYNAVLTIKDSATVRQRLLQANRTRNYRNRQKARKDTATASQQVELLSDAIEPVAENGLLELENSSFPETKESRENDVSAYDIFTISSQEVNNPTITTIEPDLYYEEEIKDNPKAHASIPRKYTTQKFIY</sequence>
<dbReference type="InterPro" id="IPR027417">
    <property type="entry name" value="P-loop_NTPase"/>
</dbReference>
<dbReference type="SUPFAM" id="SSF53474">
    <property type="entry name" value="alpha/beta-Hydrolases"/>
    <property type="match status" value="1"/>
</dbReference>